<feature type="region of interest" description="Disordered" evidence="6">
    <location>
        <begin position="684"/>
        <end position="708"/>
    </location>
</feature>
<feature type="domain" description="Major facilitator superfamily associated" evidence="8">
    <location>
        <begin position="3"/>
        <end position="553"/>
    </location>
</feature>
<dbReference type="SUPFAM" id="SSF103473">
    <property type="entry name" value="MFS general substrate transporter"/>
    <property type="match status" value="1"/>
</dbReference>
<feature type="transmembrane region" description="Helical" evidence="7">
    <location>
        <begin position="418"/>
        <end position="441"/>
    </location>
</feature>
<evidence type="ECO:0000256" key="4">
    <source>
        <dbReference type="ARBA" id="ARBA00022989"/>
    </source>
</evidence>
<evidence type="ECO:0000256" key="7">
    <source>
        <dbReference type="SAM" id="Phobius"/>
    </source>
</evidence>
<feature type="transmembrane region" description="Helical" evidence="7">
    <location>
        <begin position="55"/>
        <end position="77"/>
    </location>
</feature>
<dbReference type="InParanoid" id="A0A194RH97"/>
<evidence type="ECO:0000256" key="6">
    <source>
        <dbReference type="SAM" id="MobiDB-lite"/>
    </source>
</evidence>
<dbReference type="Gene3D" id="1.20.1250.20">
    <property type="entry name" value="MFS general substrate transporter like domains"/>
    <property type="match status" value="1"/>
</dbReference>
<dbReference type="PANTHER" id="PTHR16172:SF27">
    <property type="entry name" value="FI19426P1"/>
    <property type="match status" value="1"/>
</dbReference>
<keyword evidence="4 7" id="KW-1133">Transmembrane helix</keyword>
<evidence type="ECO:0000313" key="10">
    <source>
        <dbReference type="Proteomes" id="UP000053240"/>
    </source>
</evidence>
<evidence type="ECO:0000256" key="2">
    <source>
        <dbReference type="ARBA" id="ARBA00005241"/>
    </source>
</evidence>
<keyword evidence="10" id="KW-1185">Reference proteome</keyword>
<evidence type="ECO:0000259" key="8">
    <source>
        <dbReference type="Pfam" id="PF12832"/>
    </source>
</evidence>
<dbReference type="Proteomes" id="UP000053240">
    <property type="component" value="Unassembled WGS sequence"/>
</dbReference>
<feature type="transmembrane region" description="Helical" evidence="7">
    <location>
        <begin position="12"/>
        <end position="33"/>
    </location>
</feature>
<feature type="transmembrane region" description="Helical" evidence="7">
    <location>
        <begin position="395"/>
        <end position="411"/>
    </location>
</feature>
<comment type="subcellular location">
    <subcellularLocation>
        <location evidence="1">Membrane</location>
        <topology evidence="1">Multi-pass membrane protein</topology>
    </subcellularLocation>
</comment>
<reference evidence="9 10" key="1">
    <citation type="journal article" date="2015" name="Nat. Commun.">
        <title>Outbred genome sequencing and CRISPR/Cas9 gene editing in butterflies.</title>
        <authorList>
            <person name="Li X."/>
            <person name="Fan D."/>
            <person name="Zhang W."/>
            <person name="Liu G."/>
            <person name="Zhang L."/>
            <person name="Zhao L."/>
            <person name="Fang X."/>
            <person name="Chen L."/>
            <person name="Dong Y."/>
            <person name="Chen Y."/>
            <person name="Ding Y."/>
            <person name="Zhao R."/>
            <person name="Feng M."/>
            <person name="Zhu Y."/>
            <person name="Feng Y."/>
            <person name="Jiang X."/>
            <person name="Zhu D."/>
            <person name="Xiang H."/>
            <person name="Feng X."/>
            <person name="Li S."/>
            <person name="Wang J."/>
            <person name="Zhang G."/>
            <person name="Kronforst M.R."/>
            <person name="Wang W."/>
        </authorList>
    </citation>
    <scope>NUCLEOTIDE SEQUENCE [LARGE SCALE GENOMIC DNA]</scope>
    <source>
        <strain evidence="9">Ya'a_city_454_Pm</strain>
        <tissue evidence="9">Whole body</tissue>
    </source>
</reference>
<comment type="similarity">
    <text evidence="2">Belongs to the major facilitator superfamily. MFSD6 family.</text>
</comment>
<sequence length="730" mass="79393">MLATGLDRAEARLISAVAPCIALLGPAILGPLVDKLSVGRGSTGGGHTPSGSGRLLRFVTAACLILSAVFYSLLLAVPYTERHDARRPQVLFMCDSEGAYVMQEVCTEGMRCNTWPGQKKGVLAVGACEYGCASDDMSWLTEPFLTTTTTTTLSPMYNSVANATPSSELVTDDGDEGPEFERNPPHLCTDGQCLVYMQHAARLRVPLTLNAPQQHNITDVEGDLSEDNTTNDNWCTYRGPFQCLVPEDRLAEINTMDRPCRPAVRCQVLDPYDEPDGVLADAECRLVIGDPTYTFWTYFVVRVLADIWPTSALALLGAACVIATRETSLGRGDVGRQLAVGTIGLAVFPPLAGLAADNMPHAPYLVPFILHAVFMLIGALILLLDSHMPLSAPEWWWHTATGALAVPLSAVRRYGAETAAVAAVVALLGALCTTIDSYVPWTIVELNGTLTQVGLMMTEGALPAVPALWWAEALVDYIGHSNVFISAFTFYCLRYTGLAFSTGYGWVAVCAVLQVFTLSLVWVTAVLYFRHLVPKKYTTTGQALPVIAHFCIGFETTFRVSIYKYLQTYNLLQGTCTAHWVWPRSTSPSTICCWPRAAPHSQHHHPTTSYKVRVPRTGCGRVLPRPLPSAAGPALRRTASTTTPQPPTRYVYRALGVAALAAAALYLALYHLLLAPRCAAQPAPRAALDNGDSRHYPKRLGLNANGASNGTYSPMRVYHEERSRKGHFRY</sequence>
<evidence type="ECO:0000256" key="3">
    <source>
        <dbReference type="ARBA" id="ARBA00022692"/>
    </source>
</evidence>
<feature type="transmembrane region" description="Helical" evidence="7">
    <location>
        <begin position="364"/>
        <end position="383"/>
    </location>
</feature>
<name>A0A194RH97_PAPMA</name>
<accession>A0A194RH97</accession>
<gene>
    <name evidence="9" type="ORF">RR48_13808</name>
</gene>
<protein>
    <recommendedName>
        <fullName evidence="8">Major facilitator superfamily associated domain-containing protein</fullName>
    </recommendedName>
</protein>
<proteinExistence type="inferred from homology"/>
<dbReference type="AlphaFoldDB" id="A0A194RH97"/>
<dbReference type="PANTHER" id="PTHR16172">
    <property type="entry name" value="MAJOR FACILITATOR SUPERFAMILY DOMAIN-CONTAINING PROTEIN 6-LIKE"/>
    <property type="match status" value="1"/>
</dbReference>
<dbReference type="InterPro" id="IPR024989">
    <property type="entry name" value="MFS_assoc_dom"/>
</dbReference>
<evidence type="ECO:0000256" key="5">
    <source>
        <dbReference type="ARBA" id="ARBA00023136"/>
    </source>
</evidence>
<dbReference type="EMBL" id="KQ460205">
    <property type="protein sequence ID" value="KPJ16952.1"/>
    <property type="molecule type" value="Genomic_DNA"/>
</dbReference>
<keyword evidence="3 7" id="KW-0812">Transmembrane</keyword>
<evidence type="ECO:0000313" key="9">
    <source>
        <dbReference type="EMBL" id="KPJ16952.1"/>
    </source>
</evidence>
<keyword evidence="5 7" id="KW-0472">Membrane</keyword>
<dbReference type="FunCoup" id="A0A194RH97">
    <property type="interactions" value="47"/>
</dbReference>
<feature type="transmembrane region" description="Helical" evidence="7">
    <location>
        <begin position="506"/>
        <end position="529"/>
    </location>
</feature>
<feature type="transmembrane region" description="Helical" evidence="7">
    <location>
        <begin position="650"/>
        <end position="673"/>
    </location>
</feature>
<dbReference type="InterPro" id="IPR036259">
    <property type="entry name" value="MFS_trans_sf"/>
</dbReference>
<organism evidence="9 10">
    <name type="scientific">Papilio machaon</name>
    <name type="common">Old World swallowtail butterfly</name>
    <dbReference type="NCBI Taxonomy" id="76193"/>
    <lineage>
        <taxon>Eukaryota</taxon>
        <taxon>Metazoa</taxon>
        <taxon>Ecdysozoa</taxon>
        <taxon>Arthropoda</taxon>
        <taxon>Hexapoda</taxon>
        <taxon>Insecta</taxon>
        <taxon>Pterygota</taxon>
        <taxon>Neoptera</taxon>
        <taxon>Endopterygota</taxon>
        <taxon>Lepidoptera</taxon>
        <taxon>Glossata</taxon>
        <taxon>Ditrysia</taxon>
        <taxon>Papilionoidea</taxon>
        <taxon>Papilionidae</taxon>
        <taxon>Papilioninae</taxon>
        <taxon>Papilio</taxon>
    </lineage>
</organism>
<evidence type="ECO:0000256" key="1">
    <source>
        <dbReference type="ARBA" id="ARBA00004141"/>
    </source>
</evidence>
<dbReference type="GO" id="GO:0016020">
    <property type="term" value="C:membrane"/>
    <property type="evidence" value="ECO:0007669"/>
    <property type="project" value="UniProtKB-SubCell"/>
</dbReference>
<dbReference type="Pfam" id="PF12832">
    <property type="entry name" value="MFS_1_like"/>
    <property type="match status" value="1"/>
</dbReference>
<dbReference type="STRING" id="76193.A0A194RH97"/>
<dbReference type="InterPro" id="IPR051717">
    <property type="entry name" value="MFS_MFSD6"/>
</dbReference>